<proteinExistence type="predicted"/>
<dbReference type="AlphaFoldDB" id="A0AAQ4F8L8"/>
<reference evidence="2 3" key="1">
    <citation type="journal article" date="2023" name="Arcadia Sci">
        <title>De novo assembly of a long-read Amblyomma americanum tick genome.</title>
        <authorList>
            <person name="Chou S."/>
            <person name="Poskanzer K.E."/>
            <person name="Rollins M."/>
            <person name="Thuy-Boun P.S."/>
        </authorList>
    </citation>
    <scope>NUCLEOTIDE SEQUENCE [LARGE SCALE GENOMIC DNA]</scope>
    <source>
        <strain evidence="2">F_SG_1</strain>
        <tissue evidence="2">Salivary glands</tissue>
    </source>
</reference>
<dbReference type="Proteomes" id="UP001321473">
    <property type="component" value="Unassembled WGS sequence"/>
</dbReference>
<keyword evidence="3" id="KW-1185">Reference proteome</keyword>
<feature type="compositionally biased region" description="Basic residues" evidence="1">
    <location>
        <begin position="12"/>
        <end position="22"/>
    </location>
</feature>
<dbReference type="EMBL" id="JARKHS020005564">
    <property type="protein sequence ID" value="KAK8783426.1"/>
    <property type="molecule type" value="Genomic_DNA"/>
</dbReference>
<gene>
    <name evidence="2" type="ORF">V5799_010206</name>
</gene>
<accession>A0AAQ4F8L8</accession>
<name>A0AAQ4F8L8_AMBAM</name>
<organism evidence="2 3">
    <name type="scientific">Amblyomma americanum</name>
    <name type="common">Lone star tick</name>
    <dbReference type="NCBI Taxonomy" id="6943"/>
    <lineage>
        <taxon>Eukaryota</taxon>
        <taxon>Metazoa</taxon>
        <taxon>Ecdysozoa</taxon>
        <taxon>Arthropoda</taxon>
        <taxon>Chelicerata</taxon>
        <taxon>Arachnida</taxon>
        <taxon>Acari</taxon>
        <taxon>Parasitiformes</taxon>
        <taxon>Ixodida</taxon>
        <taxon>Ixodoidea</taxon>
        <taxon>Ixodidae</taxon>
        <taxon>Amblyomminae</taxon>
        <taxon>Amblyomma</taxon>
    </lineage>
</organism>
<feature type="compositionally biased region" description="Basic residues" evidence="1">
    <location>
        <begin position="90"/>
        <end position="105"/>
    </location>
</feature>
<evidence type="ECO:0000313" key="3">
    <source>
        <dbReference type="Proteomes" id="UP001321473"/>
    </source>
</evidence>
<feature type="region of interest" description="Disordered" evidence="1">
    <location>
        <begin position="1"/>
        <end position="38"/>
    </location>
</feature>
<feature type="compositionally biased region" description="Basic and acidic residues" evidence="1">
    <location>
        <begin position="79"/>
        <end position="89"/>
    </location>
</feature>
<feature type="region of interest" description="Disordered" evidence="1">
    <location>
        <begin position="70"/>
        <end position="105"/>
    </location>
</feature>
<comment type="caution">
    <text evidence="2">The sequence shown here is derived from an EMBL/GenBank/DDBJ whole genome shotgun (WGS) entry which is preliminary data.</text>
</comment>
<sequence length="105" mass="12105">MCTPAPAIRGKATQRRYVRARQGRPSQRRIGGLFDGSQIGVTRHGERTATAKARVHNCESRGLWNDFEPLADMKKRRKREGERKKAGDCRRRRPKVPPRVKNQSR</sequence>
<protein>
    <submittedName>
        <fullName evidence="2">Uncharacterized protein</fullName>
    </submittedName>
</protein>
<evidence type="ECO:0000256" key="1">
    <source>
        <dbReference type="SAM" id="MobiDB-lite"/>
    </source>
</evidence>
<evidence type="ECO:0000313" key="2">
    <source>
        <dbReference type="EMBL" id="KAK8783426.1"/>
    </source>
</evidence>